<dbReference type="GeneID" id="35591166"/>
<feature type="region of interest" description="Disordered" evidence="1">
    <location>
        <begin position="119"/>
        <end position="145"/>
    </location>
</feature>
<keyword evidence="4" id="KW-1185">Reference proteome</keyword>
<name>A0A2I8VG21_9EURY</name>
<dbReference type="OrthoDB" id="338026at2157"/>
<dbReference type="RefSeq" id="WP_103424563.1">
    <property type="nucleotide sequence ID" value="NZ_CP026309.1"/>
</dbReference>
<keyword evidence="2" id="KW-1133">Transmembrane helix</keyword>
<dbReference type="AlphaFoldDB" id="A0A2I8VG21"/>
<gene>
    <name evidence="3" type="ORF">C2R22_03715</name>
</gene>
<evidence type="ECO:0000313" key="3">
    <source>
        <dbReference type="EMBL" id="AUV80876.1"/>
    </source>
</evidence>
<dbReference type="KEGG" id="srub:C2R22_03715"/>
<dbReference type="EMBL" id="CP026309">
    <property type="protein sequence ID" value="AUV80876.1"/>
    <property type="molecule type" value="Genomic_DNA"/>
</dbReference>
<protein>
    <submittedName>
        <fullName evidence="3">Uncharacterized protein</fullName>
    </submittedName>
</protein>
<evidence type="ECO:0000256" key="1">
    <source>
        <dbReference type="SAM" id="MobiDB-lite"/>
    </source>
</evidence>
<organism evidence="3 4">
    <name type="scientific">Salinigranum rubrum</name>
    <dbReference type="NCBI Taxonomy" id="755307"/>
    <lineage>
        <taxon>Archaea</taxon>
        <taxon>Methanobacteriati</taxon>
        <taxon>Methanobacteriota</taxon>
        <taxon>Stenosarchaea group</taxon>
        <taxon>Halobacteria</taxon>
        <taxon>Halobacteriales</taxon>
        <taxon>Haloferacaceae</taxon>
        <taxon>Salinigranum</taxon>
    </lineage>
</organism>
<accession>A0A2I8VG21</accession>
<sequence>MMEDTHIADGIAVKLLLACIVLTSGAVGIMGLAPATVHEDGSSGDHTAALAFPIDNVTATAETPLASIDGKGNDATQTAFPIDNISVEFPVDDMSRDVGDWDVRIHHLRGVTDATGATSQFRMQDMDPYALPRRSDGLPQDMDPY</sequence>
<evidence type="ECO:0000256" key="2">
    <source>
        <dbReference type="SAM" id="Phobius"/>
    </source>
</evidence>
<dbReference type="Proteomes" id="UP000236584">
    <property type="component" value="Chromosome"/>
</dbReference>
<keyword evidence="2" id="KW-0472">Membrane</keyword>
<evidence type="ECO:0000313" key="4">
    <source>
        <dbReference type="Proteomes" id="UP000236584"/>
    </source>
</evidence>
<proteinExistence type="predicted"/>
<keyword evidence="2" id="KW-0812">Transmembrane</keyword>
<reference evidence="3 4" key="1">
    <citation type="submission" date="2018-01" db="EMBL/GenBank/DDBJ databases">
        <title>Complete genome sequence of Salinigranum rubrum GX10T, an extremely halophilic archaeon isolated from a marine solar saltern.</title>
        <authorList>
            <person name="Han S."/>
        </authorList>
    </citation>
    <scope>NUCLEOTIDE SEQUENCE [LARGE SCALE GENOMIC DNA]</scope>
    <source>
        <strain evidence="3 4">GX10</strain>
    </source>
</reference>
<feature type="transmembrane region" description="Helical" evidence="2">
    <location>
        <begin position="12"/>
        <end position="33"/>
    </location>
</feature>